<dbReference type="AlphaFoldDB" id="A0A3M8AT10"/>
<comment type="caution">
    <text evidence="3">The sequence shown here is derived from an EMBL/GenBank/DDBJ whole genome shotgun (WGS) entry which is preliminary data.</text>
</comment>
<comment type="similarity">
    <text evidence="1">Belongs to the esterase D family.</text>
</comment>
<evidence type="ECO:0000256" key="1">
    <source>
        <dbReference type="ARBA" id="ARBA00005622"/>
    </source>
</evidence>
<dbReference type="Proteomes" id="UP000268829">
    <property type="component" value="Unassembled WGS sequence"/>
</dbReference>
<dbReference type="GO" id="GO:0016788">
    <property type="term" value="F:hydrolase activity, acting on ester bonds"/>
    <property type="evidence" value="ECO:0007669"/>
    <property type="project" value="TreeGrafter"/>
</dbReference>
<dbReference type="OrthoDB" id="9784036at2"/>
<gene>
    <name evidence="3" type="ORF">EDM57_19250</name>
</gene>
<organism evidence="3 4">
    <name type="scientific">Brevibacillus gelatini</name>
    <dbReference type="NCBI Taxonomy" id="1655277"/>
    <lineage>
        <taxon>Bacteria</taxon>
        <taxon>Bacillati</taxon>
        <taxon>Bacillota</taxon>
        <taxon>Bacilli</taxon>
        <taxon>Bacillales</taxon>
        <taxon>Paenibacillaceae</taxon>
        <taxon>Brevibacillus</taxon>
    </lineage>
</organism>
<reference evidence="3 4" key="1">
    <citation type="submission" date="2018-10" db="EMBL/GenBank/DDBJ databases">
        <title>Phylogenomics of Brevibacillus.</title>
        <authorList>
            <person name="Dunlap C."/>
        </authorList>
    </citation>
    <scope>NUCLEOTIDE SEQUENCE [LARGE SCALE GENOMIC DNA]</scope>
    <source>
        <strain evidence="3 4">DSM 100115</strain>
    </source>
</reference>
<accession>A0A3M8AT10</accession>
<name>A0A3M8AT10_9BACL</name>
<evidence type="ECO:0000313" key="4">
    <source>
        <dbReference type="Proteomes" id="UP000268829"/>
    </source>
</evidence>
<dbReference type="InterPro" id="IPR052558">
    <property type="entry name" value="Siderophore_Hydrolase_D"/>
</dbReference>
<proteinExistence type="inferred from homology"/>
<evidence type="ECO:0000256" key="2">
    <source>
        <dbReference type="ARBA" id="ARBA00022801"/>
    </source>
</evidence>
<protein>
    <submittedName>
        <fullName evidence="3">Alpha/beta hydrolase</fullName>
    </submittedName>
</protein>
<dbReference type="SUPFAM" id="SSF53474">
    <property type="entry name" value="alpha/beta-Hydrolases"/>
    <property type="match status" value="1"/>
</dbReference>
<dbReference type="EMBL" id="RHHS01000047">
    <property type="protein sequence ID" value="RNB53747.1"/>
    <property type="molecule type" value="Genomic_DNA"/>
</dbReference>
<dbReference type="Pfam" id="PF00756">
    <property type="entry name" value="Esterase"/>
    <property type="match status" value="1"/>
</dbReference>
<sequence>MEDTVYEAVTIPRSQIRKMTYDDRTFHIFVSIPDVTPPPSGFPVIYVLDANSVFGTMTEAIRLQSQAPEKTGVYPAIVVGIGYPTEAPFHPSRYYDFTHVVPASELPAHPRGGEWPEMGGAEGFLSFIDDTVKPAIEKDLPVDRTRQTIFGHSLGGLLVLHALLTRPHAYQCYIAGSPSIHWNESVLSEEERRLPSLLTDDMRIRALLTVGELENDGRFAVNVKAQAMAKRLSAMGNGQIEASFRQFPDENHTSVLHVLISHAIRFASKPPAR</sequence>
<evidence type="ECO:0000313" key="3">
    <source>
        <dbReference type="EMBL" id="RNB53747.1"/>
    </source>
</evidence>
<dbReference type="PANTHER" id="PTHR40841">
    <property type="entry name" value="SIDEROPHORE TRIACETYLFUSARININE C ESTERASE"/>
    <property type="match status" value="1"/>
</dbReference>
<dbReference type="InterPro" id="IPR029058">
    <property type="entry name" value="AB_hydrolase_fold"/>
</dbReference>
<dbReference type="PANTHER" id="PTHR40841:SF2">
    <property type="entry name" value="SIDEROPHORE-DEGRADING ESTERASE (EUROFUNG)"/>
    <property type="match status" value="1"/>
</dbReference>
<keyword evidence="4" id="KW-1185">Reference proteome</keyword>
<keyword evidence="2 3" id="KW-0378">Hydrolase</keyword>
<dbReference type="InterPro" id="IPR000801">
    <property type="entry name" value="Esterase-like"/>
</dbReference>
<dbReference type="Gene3D" id="3.40.50.1820">
    <property type="entry name" value="alpha/beta hydrolase"/>
    <property type="match status" value="1"/>
</dbReference>